<keyword evidence="1" id="KW-0175">Coiled coil</keyword>
<dbReference type="PANTHER" id="PTHR45588">
    <property type="entry name" value="TPR DOMAIN-CONTAINING PROTEIN"/>
    <property type="match status" value="1"/>
</dbReference>
<dbReference type="Proteomes" id="UP000800040">
    <property type="component" value="Unassembled WGS sequence"/>
</dbReference>
<reference evidence="2" key="1">
    <citation type="submission" date="2020-01" db="EMBL/GenBank/DDBJ databases">
        <authorList>
            <consortium name="DOE Joint Genome Institute"/>
            <person name="Haridas S."/>
            <person name="Albert R."/>
            <person name="Binder M."/>
            <person name="Bloem J."/>
            <person name="Labutti K."/>
            <person name="Salamov A."/>
            <person name="Andreopoulos B."/>
            <person name="Baker S.E."/>
            <person name="Barry K."/>
            <person name="Bills G."/>
            <person name="Bluhm B.H."/>
            <person name="Cannon C."/>
            <person name="Castanera R."/>
            <person name="Culley D.E."/>
            <person name="Daum C."/>
            <person name="Ezra D."/>
            <person name="Gonzalez J.B."/>
            <person name="Henrissat B."/>
            <person name="Kuo A."/>
            <person name="Liang C."/>
            <person name="Lipzen A."/>
            <person name="Lutzoni F."/>
            <person name="Magnuson J."/>
            <person name="Mondo S."/>
            <person name="Nolan M."/>
            <person name="Ohm R."/>
            <person name="Pangilinan J."/>
            <person name="Park H.-J."/>
            <person name="Ramirez L."/>
            <person name="Alfaro M."/>
            <person name="Sun H."/>
            <person name="Tritt A."/>
            <person name="Yoshinaga Y."/>
            <person name="Zwiers L.-H."/>
            <person name="Turgeon B.G."/>
            <person name="Goodwin S.B."/>
            <person name="Spatafora J.W."/>
            <person name="Crous P.W."/>
            <person name="Grigoriev I.V."/>
        </authorList>
    </citation>
    <scope>NUCLEOTIDE SEQUENCE</scope>
    <source>
        <strain evidence="2">P77</strain>
    </source>
</reference>
<protein>
    <recommendedName>
        <fullName evidence="4">TPR domain protein</fullName>
    </recommendedName>
</protein>
<proteinExistence type="predicted"/>
<evidence type="ECO:0000313" key="2">
    <source>
        <dbReference type="EMBL" id="KAF1839423.1"/>
    </source>
</evidence>
<accession>A0A6A5KZT2</accession>
<dbReference type="EMBL" id="ML975245">
    <property type="protein sequence ID" value="KAF1839423.1"/>
    <property type="molecule type" value="Genomic_DNA"/>
</dbReference>
<dbReference type="Gene3D" id="1.25.40.10">
    <property type="entry name" value="Tetratricopeptide repeat domain"/>
    <property type="match status" value="2"/>
</dbReference>
<keyword evidence="3" id="KW-1185">Reference proteome</keyword>
<evidence type="ECO:0008006" key="4">
    <source>
        <dbReference type="Google" id="ProtNLM"/>
    </source>
</evidence>
<dbReference type="InterPro" id="IPR011990">
    <property type="entry name" value="TPR-like_helical_dom_sf"/>
</dbReference>
<name>A0A6A5KZT2_9PLEO</name>
<organism evidence="2 3">
    <name type="scientific">Decorospora gaudefroyi</name>
    <dbReference type="NCBI Taxonomy" id="184978"/>
    <lineage>
        <taxon>Eukaryota</taxon>
        <taxon>Fungi</taxon>
        <taxon>Dikarya</taxon>
        <taxon>Ascomycota</taxon>
        <taxon>Pezizomycotina</taxon>
        <taxon>Dothideomycetes</taxon>
        <taxon>Pleosporomycetidae</taxon>
        <taxon>Pleosporales</taxon>
        <taxon>Pleosporineae</taxon>
        <taxon>Pleosporaceae</taxon>
        <taxon>Decorospora</taxon>
    </lineage>
</organism>
<dbReference type="SUPFAM" id="SSF48452">
    <property type="entry name" value="TPR-like"/>
    <property type="match status" value="2"/>
</dbReference>
<dbReference type="OrthoDB" id="414774at2759"/>
<sequence>MRDSSTYQYNLGSYSRQITTSSPKAQTWFDRGFLWSYAFHHEESARCFERATKEDPECAMAYWGLAFALGPNYNKPWDLFDEKELESTLKKINEANAKAKQHSCNSTELERALIDAVQVRVPKGMDEAAFRACNEEYAEAMKGVYGRFSNDLDIASLYSDSIMNLSAWDLWDLKTGEPTPGARSLEAKVVLEKALQQDGAHSHPGVPHLYIHLMEMSKTPEAALVAADRLRKLAPDAGHLVHMPSHLDILVGDYRRAIDSNADACLADEKYLAEHGGDNFYSFYRMHDYHSLIYAAMFAGQYKVALDTVDRMEASLPVSLLRIESPPMADWLENFASVRIHVLVRFGRWKDLIALEMPSDRELHCVTTAMMHYGKGVAYAATGDIENAQKERGALGEAVARIPTSRICGDFPNRASTVLQVGVAMLDGELEYRKGNYKVAFKHLEIAIERDDSLTYAEPWPWMQPTRHAYAALLMEQGRVEDAAAAYRADLGFDDTLPRARQHPNNVWALHGYHECLLKLGKKDEAGIVGQSLRIAQAVADVEVNASCYCRGTSQA</sequence>
<feature type="coiled-coil region" evidence="1">
    <location>
        <begin position="82"/>
        <end position="112"/>
    </location>
</feature>
<gene>
    <name evidence="2" type="ORF">BDW02DRAFT_151534</name>
</gene>
<evidence type="ECO:0000256" key="1">
    <source>
        <dbReference type="SAM" id="Coils"/>
    </source>
</evidence>
<dbReference type="PANTHER" id="PTHR45588:SF1">
    <property type="entry name" value="WW DOMAIN-CONTAINING PROTEIN"/>
    <property type="match status" value="1"/>
</dbReference>
<dbReference type="AlphaFoldDB" id="A0A6A5KZT2"/>
<evidence type="ECO:0000313" key="3">
    <source>
        <dbReference type="Proteomes" id="UP000800040"/>
    </source>
</evidence>